<dbReference type="InterPro" id="IPR038286">
    <property type="entry name" value="IPK_sf"/>
</dbReference>
<evidence type="ECO:0000256" key="4">
    <source>
        <dbReference type="ARBA" id="ARBA00022777"/>
    </source>
</evidence>
<evidence type="ECO:0000256" key="7">
    <source>
        <dbReference type="RuleBase" id="RU363090"/>
    </source>
</evidence>
<organism evidence="8 9">
    <name type="scientific">Gasterosteus aculeatus aculeatus</name>
    <name type="common">three-spined stickleback</name>
    <dbReference type="NCBI Taxonomy" id="481459"/>
    <lineage>
        <taxon>Eukaryota</taxon>
        <taxon>Metazoa</taxon>
        <taxon>Chordata</taxon>
        <taxon>Craniata</taxon>
        <taxon>Vertebrata</taxon>
        <taxon>Euteleostomi</taxon>
        <taxon>Actinopterygii</taxon>
        <taxon>Neopterygii</taxon>
        <taxon>Teleostei</taxon>
        <taxon>Neoteleostei</taxon>
        <taxon>Acanthomorphata</taxon>
        <taxon>Eupercaria</taxon>
        <taxon>Perciformes</taxon>
        <taxon>Cottioidei</taxon>
        <taxon>Gasterosteales</taxon>
        <taxon>Gasterosteidae</taxon>
        <taxon>Gasterosteus</taxon>
    </lineage>
</organism>
<dbReference type="InterPro" id="IPR005522">
    <property type="entry name" value="IPK"/>
</dbReference>
<comment type="similarity">
    <text evidence="1 7">Belongs to the inositol phosphokinase (IPK) family.</text>
</comment>
<dbReference type="Pfam" id="PF03770">
    <property type="entry name" value="IPK"/>
    <property type="match status" value="1"/>
</dbReference>
<name>A0AAQ4PH65_GASAC</name>
<dbReference type="Proteomes" id="UP000007635">
    <property type="component" value="Chromosome IV"/>
</dbReference>
<reference evidence="8" key="2">
    <citation type="submission" date="2025-08" db="UniProtKB">
        <authorList>
            <consortium name="Ensembl"/>
        </authorList>
    </citation>
    <scope>IDENTIFICATION</scope>
</reference>
<dbReference type="GO" id="GO:0046854">
    <property type="term" value="P:phosphatidylinositol phosphate biosynthetic process"/>
    <property type="evidence" value="ECO:0007669"/>
    <property type="project" value="TreeGrafter"/>
</dbReference>
<accession>A0AAQ4PH65</accession>
<dbReference type="GO" id="GO:0005524">
    <property type="term" value="F:ATP binding"/>
    <property type="evidence" value="ECO:0007669"/>
    <property type="project" value="UniProtKB-KW"/>
</dbReference>
<evidence type="ECO:0000256" key="2">
    <source>
        <dbReference type="ARBA" id="ARBA00022679"/>
    </source>
</evidence>
<comment type="catalytic activity">
    <reaction evidence="6">
        <text>1D-myo-inositol 1,4,5-trisphosphate + ATP = 1D-myo-inositol 1,3,4,5-tetrakisphosphate + ADP + H(+)</text>
        <dbReference type="Rhea" id="RHEA:11020"/>
        <dbReference type="ChEBI" id="CHEBI:15378"/>
        <dbReference type="ChEBI" id="CHEBI:30616"/>
        <dbReference type="ChEBI" id="CHEBI:57895"/>
        <dbReference type="ChEBI" id="CHEBI:203600"/>
        <dbReference type="ChEBI" id="CHEBI:456216"/>
        <dbReference type="EC" id="2.7.1.127"/>
    </reaction>
    <physiologicalReaction direction="left-to-right" evidence="6">
        <dbReference type="Rhea" id="RHEA:11021"/>
    </physiologicalReaction>
</comment>
<dbReference type="PANTHER" id="PTHR12400:SF77">
    <property type="entry name" value="KINASE"/>
    <property type="match status" value="1"/>
</dbReference>
<evidence type="ECO:0000256" key="5">
    <source>
        <dbReference type="ARBA" id="ARBA00022840"/>
    </source>
</evidence>
<dbReference type="GO" id="GO:0005634">
    <property type="term" value="C:nucleus"/>
    <property type="evidence" value="ECO:0007669"/>
    <property type="project" value="TreeGrafter"/>
</dbReference>
<dbReference type="Gene3D" id="3.30.470.160">
    <property type="entry name" value="Inositol polyphosphate kinase"/>
    <property type="match status" value="1"/>
</dbReference>
<dbReference type="GO" id="GO:0008440">
    <property type="term" value="F:inositol-1,4,5-trisphosphate 3-kinase activity"/>
    <property type="evidence" value="ECO:0007669"/>
    <property type="project" value="UniProtKB-EC"/>
</dbReference>
<dbReference type="AlphaFoldDB" id="A0AAQ4PH65"/>
<dbReference type="SUPFAM" id="SSF56104">
    <property type="entry name" value="SAICAR synthase-like"/>
    <property type="match status" value="1"/>
</dbReference>
<reference evidence="8 9" key="1">
    <citation type="journal article" date="2021" name="G3 (Bethesda)">
        <title>Improved contiguity of the threespine stickleback genome using long-read sequencing.</title>
        <authorList>
            <person name="Nath S."/>
            <person name="Shaw D.E."/>
            <person name="White M.A."/>
        </authorList>
    </citation>
    <scope>NUCLEOTIDE SEQUENCE [LARGE SCALE GENOMIC DNA]</scope>
    <source>
        <strain evidence="8 9">Lake Benthic</strain>
    </source>
</reference>
<evidence type="ECO:0000256" key="3">
    <source>
        <dbReference type="ARBA" id="ARBA00022741"/>
    </source>
</evidence>
<dbReference type="GO" id="GO:0000828">
    <property type="term" value="F:inositol hexakisphosphate kinase activity"/>
    <property type="evidence" value="ECO:0007669"/>
    <property type="project" value="TreeGrafter"/>
</dbReference>
<keyword evidence="5" id="KW-0067">ATP-binding</keyword>
<dbReference type="PANTHER" id="PTHR12400">
    <property type="entry name" value="INOSITOL POLYPHOSPHATE KINASE"/>
    <property type="match status" value="1"/>
</dbReference>
<keyword evidence="4 7" id="KW-0418">Kinase</keyword>
<proteinExistence type="inferred from homology"/>
<dbReference type="GeneTree" id="ENSGT00940000156764"/>
<evidence type="ECO:0000256" key="6">
    <source>
        <dbReference type="ARBA" id="ARBA00051963"/>
    </source>
</evidence>
<dbReference type="Ensembl" id="ENSGACT00000044531.1">
    <property type="protein sequence ID" value="ENSGACP00000038276.1"/>
    <property type="gene ID" value="ENSGACG00000016933.2"/>
</dbReference>
<evidence type="ECO:0000313" key="8">
    <source>
        <dbReference type="Ensembl" id="ENSGACP00000038276.1"/>
    </source>
</evidence>
<keyword evidence="3" id="KW-0547">Nucleotide-binding</keyword>
<evidence type="ECO:0000256" key="1">
    <source>
        <dbReference type="ARBA" id="ARBA00007374"/>
    </source>
</evidence>
<dbReference type="GO" id="GO:0032958">
    <property type="term" value="P:inositol phosphate biosynthetic process"/>
    <property type="evidence" value="ECO:0007669"/>
    <property type="project" value="InterPro"/>
</dbReference>
<evidence type="ECO:0000313" key="9">
    <source>
        <dbReference type="Proteomes" id="UP000007635"/>
    </source>
</evidence>
<reference evidence="8" key="3">
    <citation type="submission" date="2025-09" db="UniProtKB">
        <authorList>
            <consortium name="Ensembl"/>
        </authorList>
    </citation>
    <scope>IDENTIFICATION</scope>
</reference>
<dbReference type="EC" id="2.7.-.-" evidence="7"/>
<keyword evidence="9" id="KW-1185">Reference proteome</keyword>
<dbReference type="FunFam" id="3.30.470.160:FF:000001">
    <property type="entry name" value="Kinase"/>
    <property type="match status" value="1"/>
</dbReference>
<keyword evidence="2 7" id="KW-0808">Transferase</keyword>
<protein>
    <recommendedName>
        <fullName evidence="7">Kinase</fullName>
        <ecNumber evidence="7">2.7.-.-</ecNumber>
    </recommendedName>
</protein>
<dbReference type="GO" id="GO:0005737">
    <property type="term" value="C:cytoplasm"/>
    <property type="evidence" value="ECO:0007669"/>
    <property type="project" value="TreeGrafter"/>
</dbReference>
<sequence length="314" mass="35892">MAFRKCRSWKTYMTMMHWSLRRQSSWVQLAGHQGSLQLSDGGEVLKLYSEVEANCLDCLMRDPLRPFVPQYHGLVTKGELCYIRLEDLLSGLRKPVIMDCKMGVRTYQEEELVKARTNATLRSDMYQKMVKIDPSAPSAEEHEQGGVTKSRYLQWKDTTSSTATLGFRIEGIMTEDGSVQRDFRKIMTLAQVTEALLFFTRRQREILEAYHSRLLALSDALKNSLFFRTHEVIGSSLLFVHDHSSRANVWMIDFAKTTPVSDASRLRHNVPWAEGSREDGYLIGLTSLITSLSQAISVASWQQEHSCREDNSVV</sequence>